<keyword evidence="5" id="KW-0378">Hydrolase</keyword>
<keyword evidence="6" id="KW-0156">Chromatin regulator</keyword>
<sequence>MAQGLSFGFTTKMTRVRILCCSVETLGKHQRTTALYLDIEEHQWPIIYSSQYNISFLGLEKLHPFDSCKWSRIYNFLKEAGMVKDSTIVQPLEAQKNDLLSVHSQRYINCLKWSIKVAGITEVPPVALLPNFIVQWRVLRPFRFHTGGTVLAAKLALERGWAINLGGGFHHCSATRGGGFCAYADITIAITLLFDHMPSVTKVMIIDLDAHQGNGYERDFMEDSRVYILDMFNRQIYPHDGYAKRSIKRKVELMSDVGDTQYLALVRRHVEAALKEFPPDLIVYNAGTDVLHGDRLGHLSLSPQGVIERDQIVFQKARTRNIPIMMLTSGGYQSNNARVIADSILNLHSQRLITCDSAESYADNGRPGGISESQSDGHLMARQKAANNSMNNTGSPEDGQLWNRRNPPNNSMSHSQTQQQFPTPDT</sequence>
<dbReference type="EC" id="3.5.1.98" evidence="3"/>
<proteinExistence type="inferred from homology"/>
<feature type="domain" description="Histone deacetylase" evidence="15">
    <location>
        <begin position="63"/>
        <end position="345"/>
    </location>
</feature>
<evidence type="ECO:0000256" key="8">
    <source>
        <dbReference type="ARBA" id="ARBA00023163"/>
    </source>
</evidence>
<evidence type="ECO:0000313" key="17">
    <source>
        <dbReference type="Proteomes" id="UP001209878"/>
    </source>
</evidence>
<comment type="function">
    <text evidence="11">Responsible for the deacetylation of lysine residues on the N-terminal part of the core histones (H2A, H2B, H3 and H4). Histone deacetylation gives a tag for epigenetic repression and plays an important role in transcriptional regulation, cell cycle progression and developmental events. Histone deacetylases act via the formation of large multiprotein complexes.</text>
</comment>
<dbReference type="GO" id="GO:0000118">
    <property type="term" value="C:histone deacetylase complex"/>
    <property type="evidence" value="ECO:0007669"/>
    <property type="project" value="TreeGrafter"/>
</dbReference>
<gene>
    <name evidence="16" type="ORF">NP493_542g01037</name>
</gene>
<feature type="compositionally biased region" description="Polar residues" evidence="14">
    <location>
        <begin position="385"/>
        <end position="395"/>
    </location>
</feature>
<dbReference type="InterPro" id="IPR023696">
    <property type="entry name" value="Ureohydrolase_dom_sf"/>
</dbReference>
<dbReference type="EMBL" id="JAODUO010000542">
    <property type="protein sequence ID" value="KAK2178475.1"/>
    <property type="molecule type" value="Genomic_DNA"/>
</dbReference>
<evidence type="ECO:0000256" key="7">
    <source>
        <dbReference type="ARBA" id="ARBA00023015"/>
    </source>
</evidence>
<evidence type="ECO:0000259" key="15">
    <source>
        <dbReference type="Pfam" id="PF00850"/>
    </source>
</evidence>
<evidence type="ECO:0000256" key="6">
    <source>
        <dbReference type="ARBA" id="ARBA00022853"/>
    </source>
</evidence>
<protein>
    <recommendedName>
        <fullName evidence="13">Histone deacetylase 11</fullName>
        <ecNumber evidence="3">3.5.1.98</ecNumber>
    </recommendedName>
</protein>
<evidence type="ECO:0000256" key="5">
    <source>
        <dbReference type="ARBA" id="ARBA00022801"/>
    </source>
</evidence>
<accession>A0AAD9KW93</accession>
<comment type="caution">
    <text evidence="16">The sequence shown here is derived from an EMBL/GenBank/DDBJ whole genome shotgun (WGS) entry which is preliminary data.</text>
</comment>
<feature type="compositionally biased region" description="Polar residues" evidence="14">
    <location>
        <begin position="406"/>
        <end position="426"/>
    </location>
</feature>
<dbReference type="PANTHER" id="PTHR10625:SF23">
    <property type="entry name" value="HISTONE DEACETYLASE 11"/>
    <property type="match status" value="1"/>
</dbReference>
<keyword evidence="8" id="KW-0804">Transcription</keyword>
<evidence type="ECO:0000313" key="16">
    <source>
        <dbReference type="EMBL" id="KAK2178475.1"/>
    </source>
</evidence>
<evidence type="ECO:0000256" key="2">
    <source>
        <dbReference type="ARBA" id="ARBA00005947"/>
    </source>
</evidence>
<keyword evidence="9" id="KW-0539">Nucleus</keyword>
<dbReference type="Pfam" id="PF00850">
    <property type="entry name" value="Hist_deacetyl"/>
    <property type="match status" value="1"/>
</dbReference>
<reference evidence="16" key="1">
    <citation type="journal article" date="2023" name="Mol. Biol. Evol.">
        <title>Third-Generation Sequencing Reveals the Adaptive Role of the Epigenome in Three Deep-Sea Polychaetes.</title>
        <authorList>
            <person name="Perez M."/>
            <person name="Aroh O."/>
            <person name="Sun Y."/>
            <person name="Lan Y."/>
            <person name="Juniper S.K."/>
            <person name="Young C.R."/>
            <person name="Angers B."/>
            <person name="Qian P.Y."/>
        </authorList>
    </citation>
    <scope>NUCLEOTIDE SEQUENCE</scope>
    <source>
        <strain evidence="16">R07B-5</strain>
    </source>
</reference>
<dbReference type="Proteomes" id="UP001209878">
    <property type="component" value="Unassembled WGS sequence"/>
</dbReference>
<comment type="subunit">
    <text evidence="12">Interacts with HDAC6.</text>
</comment>
<evidence type="ECO:0000256" key="4">
    <source>
        <dbReference type="ARBA" id="ARBA00022491"/>
    </source>
</evidence>
<feature type="region of interest" description="Disordered" evidence="14">
    <location>
        <begin position="380"/>
        <end position="426"/>
    </location>
</feature>
<organism evidence="16 17">
    <name type="scientific">Ridgeia piscesae</name>
    <name type="common">Tubeworm</name>
    <dbReference type="NCBI Taxonomy" id="27915"/>
    <lineage>
        <taxon>Eukaryota</taxon>
        <taxon>Metazoa</taxon>
        <taxon>Spiralia</taxon>
        <taxon>Lophotrochozoa</taxon>
        <taxon>Annelida</taxon>
        <taxon>Polychaeta</taxon>
        <taxon>Sedentaria</taxon>
        <taxon>Canalipalpata</taxon>
        <taxon>Sabellida</taxon>
        <taxon>Siboglinidae</taxon>
        <taxon>Ridgeia</taxon>
    </lineage>
</organism>
<dbReference type="AlphaFoldDB" id="A0AAD9KW93"/>
<dbReference type="FunFam" id="3.40.800.20:FF:000009">
    <property type="entry name" value="Histone deacetylase 11"/>
    <property type="match status" value="1"/>
</dbReference>
<dbReference type="InterPro" id="IPR023801">
    <property type="entry name" value="His_deacetylse_dom"/>
</dbReference>
<keyword evidence="17" id="KW-1185">Reference proteome</keyword>
<evidence type="ECO:0000256" key="9">
    <source>
        <dbReference type="ARBA" id="ARBA00023242"/>
    </source>
</evidence>
<dbReference type="InterPro" id="IPR037138">
    <property type="entry name" value="His_deacetylse_dom_sf"/>
</dbReference>
<dbReference type="SUPFAM" id="SSF52768">
    <property type="entry name" value="Arginase/deacetylase"/>
    <property type="match status" value="1"/>
</dbReference>
<dbReference type="Gene3D" id="3.40.800.20">
    <property type="entry name" value="Histone deacetylase domain"/>
    <property type="match status" value="1"/>
</dbReference>
<comment type="similarity">
    <text evidence="2">Belongs to the histone deacetylase family.</text>
</comment>
<dbReference type="PANTHER" id="PTHR10625">
    <property type="entry name" value="HISTONE DEACETYLASE HDAC1-RELATED"/>
    <property type="match status" value="1"/>
</dbReference>
<dbReference type="GO" id="GO:0040029">
    <property type="term" value="P:epigenetic regulation of gene expression"/>
    <property type="evidence" value="ECO:0007669"/>
    <property type="project" value="TreeGrafter"/>
</dbReference>
<evidence type="ECO:0000256" key="3">
    <source>
        <dbReference type="ARBA" id="ARBA00012111"/>
    </source>
</evidence>
<dbReference type="PRINTS" id="PR01270">
    <property type="entry name" value="HDASUPER"/>
</dbReference>
<evidence type="ECO:0000256" key="10">
    <source>
        <dbReference type="ARBA" id="ARBA00048287"/>
    </source>
</evidence>
<evidence type="ECO:0000256" key="12">
    <source>
        <dbReference type="ARBA" id="ARBA00065154"/>
    </source>
</evidence>
<keyword evidence="4" id="KW-0678">Repressor</keyword>
<dbReference type="CDD" id="cd09993">
    <property type="entry name" value="HDAC_classIV"/>
    <property type="match status" value="1"/>
</dbReference>
<evidence type="ECO:0000256" key="1">
    <source>
        <dbReference type="ARBA" id="ARBA00004123"/>
    </source>
</evidence>
<dbReference type="InterPro" id="IPR044150">
    <property type="entry name" value="HDAC_classIV"/>
</dbReference>
<evidence type="ECO:0000256" key="11">
    <source>
        <dbReference type="ARBA" id="ARBA00059784"/>
    </source>
</evidence>
<keyword evidence="7" id="KW-0805">Transcription regulation</keyword>
<dbReference type="InterPro" id="IPR000286">
    <property type="entry name" value="HDACs"/>
</dbReference>
<comment type="subcellular location">
    <subcellularLocation>
        <location evidence="1">Nucleus</location>
    </subcellularLocation>
</comment>
<evidence type="ECO:0000256" key="14">
    <source>
        <dbReference type="SAM" id="MobiDB-lite"/>
    </source>
</evidence>
<name>A0AAD9KW93_RIDPI</name>
<evidence type="ECO:0000256" key="13">
    <source>
        <dbReference type="ARBA" id="ARBA00072450"/>
    </source>
</evidence>
<comment type="catalytic activity">
    <reaction evidence="10">
        <text>N(6)-acetyl-L-lysyl-[histone] + H2O = L-lysyl-[histone] + acetate</text>
        <dbReference type="Rhea" id="RHEA:58196"/>
        <dbReference type="Rhea" id="RHEA-COMP:9845"/>
        <dbReference type="Rhea" id="RHEA-COMP:11338"/>
        <dbReference type="ChEBI" id="CHEBI:15377"/>
        <dbReference type="ChEBI" id="CHEBI:29969"/>
        <dbReference type="ChEBI" id="CHEBI:30089"/>
        <dbReference type="ChEBI" id="CHEBI:61930"/>
        <dbReference type="EC" id="3.5.1.98"/>
    </reaction>
</comment>
<dbReference type="GO" id="GO:0141221">
    <property type="term" value="F:histone deacetylase activity, hydrolytic mechanism"/>
    <property type="evidence" value="ECO:0007669"/>
    <property type="project" value="UniProtKB-EC"/>
</dbReference>